<dbReference type="AlphaFoldDB" id="A0AAV4LHK5"/>
<evidence type="ECO:0000256" key="6">
    <source>
        <dbReference type="ARBA" id="ARBA00022763"/>
    </source>
</evidence>
<dbReference type="InterPro" id="IPR036631">
    <property type="entry name" value="MGMT_N_sf"/>
</dbReference>
<comment type="miscellaneous">
    <text evidence="9">This enzyme catalyzes only one turnover and therefore is not strictly catalytic. According to one definition, an enzyme is a biocatalyst that acts repeatedly and over many reaction cycles.</text>
</comment>
<gene>
    <name evidence="12" type="primary">ogt</name>
    <name evidence="12" type="ORF">DNHGIG_27800</name>
</gene>
<dbReference type="InterPro" id="IPR036388">
    <property type="entry name" value="WH-like_DNA-bd_sf"/>
</dbReference>
<keyword evidence="5 9" id="KW-0808">Transferase</keyword>
<keyword evidence="6 9" id="KW-0227">DNA damage</keyword>
<evidence type="ECO:0000256" key="9">
    <source>
        <dbReference type="HAMAP-Rule" id="MF_00772"/>
    </source>
</evidence>
<dbReference type="InterPro" id="IPR036217">
    <property type="entry name" value="MethylDNA_cys_MeTrfase_DNAb"/>
</dbReference>
<keyword evidence="3 9" id="KW-0963">Cytoplasm</keyword>
<dbReference type="InterPro" id="IPR014048">
    <property type="entry name" value="MethylDNA_cys_MeTrfase_DNA-bd"/>
</dbReference>
<dbReference type="HAMAP" id="MF_00772">
    <property type="entry name" value="OGT"/>
    <property type="match status" value="1"/>
</dbReference>
<reference evidence="12" key="1">
    <citation type="journal article" date="2023" name="Int. J. Syst. Evol. Microbiol.">
        <title>Collibacillus ludicampi gen. nov., sp. nov., a new soil bacterium of the family Alicyclobacillaceae.</title>
        <authorList>
            <person name="Jojima T."/>
            <person name="Ioku Y."/>
            <person name="Fukuta Y."/>
            <person name="Shirasaka N."/>
            <person name="Matsumura Y."/>
            <person name="Mori M."/>
        </authorList>
    </citation>
    <scope>NUCLEOTIDE SEQUENCE</scope>
    <source>
        <strain evidence="12">TP075</strain>
    </source>
</reference>
<dbReference type="PANTHER" id="PTHR10815">
    <property type="entry name" value="METHYLATED-DNA--PROTEIN-CYSTEINE METHYLTRANSFERASE"/>
    <property type="match status" value="1"/>
</dbReference>
<evidence type="ECO:0000256" key="3">
    <source>
        <dbReference type="ARBA" id="ARBA00022490"/>
    </source>
</evidence>
<dbReference type="EC" id="2.1.1.63" evidence="9"/>
<protein>
    <recommendedName>
        <fullName evidence="9">Methylated-DNA--protein-cysteine methyltransferase</fullName>
        <ecNumber evidence="9">2.1.1.63</ecNumber>
    </recommendedName>
    <alternativeName>
        <fullName evidence="9">6-O-methylguanine-DNA methyltransferase</fullName>
        <shortName evidence="9">MGMT</shortName>
    </alternativeName>
    <alternativeName>
        <fullName evidence="9">O-6-methylguanine-DNA-alkyltransferase</fullName>
    </alternativeName>
</protein>
<comment type="subcellular location">
    <subcellularLocation>
        <location evidence="9">Cytoplasm</location>
    </subcellularLocation>
</comment>
<dbReference type="CDD" id="cd06445">
    <property type="entry name" value="ATase"/>
    <property type="match status" value="1"/>
</dbReference>
<dbReference type="SUPFAM" id="SSF46767">
    <property type="entry name" value="Methylated DNA-protein cysteine methyltransferase, C-terminal domain"/>
    <property type="match status" value="1"/>
</dbReference>
<comment type="catalytic activity">
    <reaction evidence="1 9">
        <text>a 4-O-methyl-thymidine in DNA + L-cysteinyl-[protein] = a thymidine in DNA + S-methyl-L-cysteinyl-[protein]</text>
        <dbReference type="Rhea" id="RHEA:53428"/>
        <dbReference type="Rhea" id="RHEA-COMP:10131"/>
        <dbReference type="Rhea" id="RHEA-COMP:10132"/>
        <dbReference type="Rhea" id="RHEA-COMP:13555"/>
        <dbReference type="Rhea" id="RHEA-COMP:13556"/>
        <dbReference type="ChEBI" id="CHEBI:29950"/>
        <dbReference type="ChEBI" id="CHEBI:82612"/>
        <dbReference type="ChEBI" id="CHEBI:137386"/>
        <dbReference type="ChEBI" id="CHEBI:137387"/>
        <dbReference type="EC" id="2.1.1.63"/>
    </reaction>
</comment>
<name>A0AAV4LHK5_9BACL</name>
<dbReference type="Gene3D" id="3.30.160.70">
    <property type="entry name" value="Methylated DNA-protein cysteine methyltransferase domain"/>
    <property type="match status" value="1"/>
</dbReference>
<dbReference type="Pfam" id="PF01035">
    <property type="entry name" value="DNA_binding_1"/>
    <property type="match status" value="1"/>
</dbReference>
<dbReference type="EMBL" id="BOQE01000001">
    <property type="protein sequence ID" value="GIM47231.1"/>
    <property type="molecule type" value="Genomic_DNA"/>
</dbReference>
<evidence type="ECO:0000256" key="7">
    <source>
        <dbReference type="ARBA" id="ARBA00023204"/>
    </source>
</evidence>
<feature type="domain" description="Methylated-DNA-[protein]-cysteine S-methyltransferase DNA binding" evidence="10">
    <location>
        <begin position="79"/>
        <end position="159"/>
    </location>
</feature>
<evidence type="ECO:0000256" key="8">
    <source>
        <dbReference type="ARBA" id="ARBA00049348"/>
    </source>
</evidence>
<dbReference type="GO" id="GO:0006307">
    <property type="term" value="P:DNA alkylation repair"/>
    <property type="evidence" value="ECO:0007669"/>
    <property type="project" value="UniProtKB-UniRule"/>
</dbReference>
<dbReference type="InterPro" id="IPR001497">
    <property type="entry name" value="MethylDNA_cys_MeTrfase_AS"/>
</dbReference>
<comment type="caution">
    <text evidence="12">The sequence shown here is derived from an EMBL/GenBank/DDBJ whole genome shotgun (WGS) entry which is preliminary data.</text>
</comment>
<dbReference type="NCBIfam" id="TIGR00589">
    <property type="entry name" value="ogt"/>
    <property type="match status" value="1"/>
</dbReference>
<evidence type="ECO:0000259" key="10">
    <source>
        <dbReference type="Pfam" id="PF01035"/>
    </source>
</evidence>
<dbReference type="GO" id="GO:0003908">
    <property type="term" value="F:methylated-DNA-[protein]-cysteine S-methyltransferase activity"/>
    <property type="evidence" value="ECO:0007669"/>
    <property type="project" value="UniProtKB-UniRule"/>
</dbReference>
<feature type="domain" description="Methylguanine DNA methyltransferase ribonuclease-like" evidence="11">
    <location>
        <begin position="8"/>
        <end position="75"/>
    </location>
</feature>
<keyword evidence="13" id="KW-1185">Reference proteome</keyword>
<dbReference type="GO" id="GO:0005737">
    <property type="term" value="C:cytoplasm"/>
    <property type="evidence" value="ECO:0007669"/>
    <property type="project" value="UniProtKB-SubCell"/>
</dbReference>
<dbReference type="PROSITE" id="PS00374">
    <property type="entry name" value="MGMT"/>
    <property type="match status" value="1"/>
</dbReference>
<dbReference type="PANTHER" id="PTHR10815:SF5">
    <property type="entry name" value="METHYLATED-DNA--PROTEIN-CYSTEINE METHYLTRANSFERASE"/>
    <property type="match status" value="1"/>
</dbReference>
<keyword evidence="7 9" id="KW-0234">DNA repair</keyword>
<evidence type="ECO:0000259" key="11">
    <source>
        <dbReference type="Pfam" id="PF02870"/>
    </source>
</evidence>
<comment type="function">
    <text evidence="9">Involved in the cellular defense against the biological effects of O6-methylguanine (O6-MeG) and O4-methylthymine (O4-MeT) in DNA. Repairs the methylated nucleobase in DNA by stoichiometrically transferring the methyl group to a cysteine residue in the enzyme. This is a suicide reaction: the enzyme is irreversibly inactivated.</text>
</comment>
<proteinExistence type="inferred from homology"/>
<dbReference type="InterPro" id="IPR023546">
    <property type="entry name" value="MGMT"/>
</dbReference>
<sequence length="170" mass="19297">MKIGYDELESEIGLIRVIADEQGVRKVAMSDEEWQEYHAELGDVPRDPALCREAIRQLDEYFKGKRRQFNLSLSIEGTEFRKRVWKALCTIPYGETRSYAEIAAAIGKPKAPRAIGQANRANPLPIIIPCHRVIGKNGDLVGYAGTRTDIKKALLQLEERVQKEGYWVEP</sequence>
<dbReference type="InterPro" id="IPR008332">
    <property type="entry name" value="MethylG_MeTrfase_N"/>
</dbReference>
<dbReference type="FunFam" id="1.10.10.10:FF:000214">
    <property type="entry name" value="Methylated-DNA--protein-cysteine methyltransferase"/>
    <property type="match status" value="1"/>
</dbReference>
<dbReference type="Pfam" id="PF02870">
    <property type="entry name" value="Methyltransf_1N"/>
    <property type="match status" value="1"/>
</dbReference>
<evidence type="ECO:0000256" key="2">
    <source>
        <dbReference type="ARBA" id="ARBA00008711"/>
    </source>
</evidence>
<comment type="catalytic activity">
    <reaction evidence="8 9">
        <text>a 6-O-methyl-2'-deoxyguanosine in DNA + L-cysteinyl-[protein] = S-methyl-L-cysteinyl-[protein] + a 2'-deoxyguanosine in DNA</text>
        <dbReference type="Rhea" id="RHEA:24000"/>
        <dbReference type="Rhea" id="RHEA-COMP:10131"/>
        <dbReference type="Rhea" id="RHEA-COMP:10132"/>
        <dbReference type="Rhea" id="RHEA-COMP:11367"/>
        <dbReference type="Rhea" id="RHEA-COMP:11368"/>
        <dbReference type="ChEBI" id="CHEBI:29950"/>
        <dbReference type="ChEBI" id="CHEBI:82612"/>
        <dbReference type="ChEBI" id="CHEBI:85445"/>
        <dbReference type="ChEBI" id="CHEBI:85448"/>
        <dbReference type="EC" id="2.1.1.63"/>
    </reaction>
</comment>
<evidence type="ECO:0000256" key="5">
    <source>
        <dbReference type="ARBA" id="ARBA00022679"/>
    </source>
</evidence>
<evidence type="ECO:0000256" key="1">
    <source>
        <dbReference type="ARBA" id="ARBA00001286"/>
    </source>
</evidence>
<feature type="active site" description="Nucleophile; methyl group acceptor" evidence="9">
    <location>
        <position position="130"/>
    </location>
</feature>
<evidence type="ECO:0000313" key="13">
    <source>
        <dbReference type="Proteomes" id="UP001057291"/>
    </source>
</evidence>
<dbReference type="RefSeq" id="WP_282200244.1">
    <property type="nucleotide sequence ID" value="NZ_BOQE01000001.1"/>
</dbReference>
<evidence type="ECO:0000313" key="12">
    <source>
        <dbReference type="EMBL" id="GIM47231.1"/>
    </source>
</evidence>
<dbReference type="Gene3D" id="1.10.10.10">
    <property type="entry name" value="Winged helix-like DNA-binding domain superfamily/Winged helix DNA-binding domain"/>
    <property type="match status" value="1"/>
</dbReference>
<dbReference type="SUPFAM" id="SSF53155">
    <property type="entry name" value="Methylated DNA-protein cysteine methyltransferase domain"/>
    <property type="match status" value="1"/>
</dbReference>
<organism evidence="12 13">
    <name type="scientific">Collibacillus ludicampi</name>
    <dbReference type="NCBI Taxonomy" id="2771369"/>
    <lineage>
        <taxon>Bacteria</taxon>
        <taxon>Bacillati</taxon>
        <taxon>Bacillota</taxon>
        <taxon>Bacilli</taxon>
        <taxon>Bacillales</taxon>
        <taxon>Alicyclobacillaceae</taxon>
        <taxon>Collibacillus</taxon>
    </lineage>
</organism>
<keyword evidence="4 9" id="KW-0489">Methyltransferase</keyword>
<accession>A0AAV4LHK5</accession>
<comment type="similarity">
    <text evidence="2 9">Belongs to the MGMT family.</text>
</comment>
<evidence type="ECO:0000256" key="4">
    <source>
        <dbReference type="ARBA" id="ARBA00022603"/>
    </source>
</evidence>
<dbReference type="Proteomes" id="UP001057291">
    <property type="component" value="Unassembled WGS sequence"/>
</dbReference>
<dbReference type="GO" id="GO:0032259">
    <property type="term" value="P:methylation"/>
    <property type="evidence" value="ECO:0007669"/>
    <property type="project" value="UniProtKB-KW"/>
</dbReference>